<organism evidence="2 3">
    <name type="scientific">Pseudomonas lutea</name>
    <dbReference type="NCBI Taxonomy" id="243924"/>
    <lineage>
        <taxon>Bacteria</taxon>
        <taxon>Pseudomonadati</taxon>
        <taxon>Pseudomonadota</taxon>
        <taxon>Gammaproteobacteria</taxon>
        <taxon>Pseudomonadales</taxon>
        <taxon>Pseudomonadaceae</taxon>
        <taxon>Pseudomonas</taxon>
    </lineage>
</organism>
<comment type="caution">
    <text evidence="2">The sequence shown here is derived from an EMBL/GenBank/DDBJ whole genome shotgun (WGS) entry which is preliminary data.</text>
</comment>
<gene>
    <name evidence="2" type="ORF">SAMN05216409_1222</name>
</gene>
<feature type="region of interest" description="Disordered" evidence="1">
    <location>
        <begin position="1"/>
        <end position="42"/>
    </location>
</feature>
<accession>A0A9X8MHI0</accession>
<sequence>MPLKQGTLQRQHDAPGSGFYAPFAGKPSSPSKIASRNPGKLSEKQAQTFLGEAARRIRTECKTRAGTWLWRLDRIHKSGCRTKQQRWDALAAIAESLMSRVDLATLVLGWMDSNGDFRLNRQRRLVDDGGLTDCRVSRTLKALEEAGYIRRKQRRLFKDGVRWMTRTMIHLRPRLFIDLGLGHLLSAARTRKKNERTRKLGAVKQRQQMEALQALTHHHQKQQRKRAAQAREGRVLAAQYAALSVADRRQQAVSLLELKAQYPDLSDQDILTLLRQQAG</sequence>
<dbReference type="GeneID" id="300269658"/>
<name>A0A9X8MHI0_9PSED</name>
<dbReference type="RefSeq" id="WP_074830166.1">
    <property type="nucleotide sequence ID" value="NZ_FOEV01000022.1"/>
</dbReference>
<dbReference type="Proteomes" id="UP000183210">
    <property type="component" value="Unassembled WGS sequence"/>
</dbReference>
<protein>
    <submittedName>
        <fullName evidence="2">Uncharacterized protein</fullName>
    </submittedName>
</protein>
<evidence type="ECO:0000313" key="3">
    <source>
        <dbReference type="Proteomes" id="UP000183210"/>
    </source>
</evidence>
<reference evidence="2 3" key="1">
    <citation type="submission" date="2016-10" db="EMBL/GenBank/DDBJ databases">
        <authorList>
            <person name="Varghese N."/>
            <person name="Submissions S."/>
        </authorList>
    </citation>
    <scope>NUCLEOTIDE SEQUENCE [LARGE SCALE GENOMIC DNA]</scope>
    <source>
        <strain evidence="2 3">LMG 21974</strain>
    </source>
</reference>
<dbReference type="AlphaFoldDB" id="A0A9X8MHI0"/>
<proteinExistence type="predicted"/>
<evidence type="ECO:0000256" key="1">
    <source>
        <dbReference type="SAM" id="MobiDB-lite"/>
    </source>
</evidence>
<evidence type="ECO:0000313" key="2">
    <source>
        <dbReference type="EMBL" id="SER44016.1"/>
    </source>
</evidence>
<dbReference type="EMBL" id="FOEV01000022">
    <property type="protein sequence ID" value="SER44016.1"/>
    <property type="molecule type" value="Genomic_DNA"/>
</dbReference>